<dbReference type="EMBL" id="CAJZBQ010000018">
    <property type="protein sequence ID" value="CAG9317604.1"/>
    <property type="molecule type" value="Genomic_DNA"/>
</dbReference>
<dbReference type="AlphaFoldDB" id="A0AAU9IWQ2"/>
<evidence type="ECO:0000313" key="2">
    <source>
        <dbReference type="Proteomes" id="UP001162131"/>
    </source>
</evidence>
<keyword evidence="2" id="KW-1185">Reference proteome</keyword>
<sequence length="233" mass="27125">MDEPILYDDIDAIVLGDGSEEFLLRMFRRNPDSYQVNEYGSIRQVTRIVSTDKLWIHFNFWFVTESTFEHVLNLIQEDCYLGIITYLVDDIASFHKARELYDKYLQDSMLPSKELPHKISRVPAYPVINDELNTINLWYEIEPSINLGAGIMVAIGSERKTTAIMKERNHDLLKNVKFVCASDESPFLEEKESIYLWMFENYKKKSRKLKVADELIAELKIGLRGNKSGCNII</sequence>
<gene>
    <name evidence="1" type="ORF">BSTOLATCC_MIC18847</name>
</gene>
<organism evidence="1 2">
    <name type="scientific">Blepharisma stoltei</name>
    <dbReference type="NCBI Taxonomy" id="1481888"/>
    <lineage>
        <taxon>Eukaryota</taxon>
        <taxon>Sar</taxon>
        <taxon>Alveolata</taxon>
        <taxon>Ciliophora</taxon>
        <taxon>Postciliodesmatophora</taxon>
        <taxon>Heterotrichea</taxon>
        <taxon>Heterotrichida</taxon>
        <taxon>Blepharismidae</taxon>
        <taxon>Blepharisma</taxon>
    </lineage>
</organism>
<proteinExistence type="predicted"/>
<evidence type="ECO:0000313" key="1">
    <source>
        <dbReference type="EMBL" id="CAG9317604.1"/>
    </source>
</evidence>
<accession>A0AAU9IWQ2</accession>
<dbReference type="Proteomes" id="UP001162131">
    <property type="component" value="Unassembled WGS sequence"/>
</dbReference>
<comment type="caution">
    <text evidence="1">The sequence shown here is derived from an EMBL/GenBank/DDBJ whole genome shotgun (WGS) entry which is preliminary data.</text>
</comment>
<protein>
    <submittedName>
        <fullName evidence="1">Uncharacterized protein</fullName>
    </submittedName>
</protein>
<name>A0AAU9IWQ2_9CILI</name>
<reference evidence="1" key="1">
    <citation type="submission" date="2021-09" db="EMBL/GenBank/DDBJ databases">
        <authorList>
            <consortium name="AG Swart"/>
            <person name="Singh M."/>
            <person name="Singh A."/>
            <person name="Seah K."/>
            <person name="Emmerich C."/>
        </authorList>
    </citation>
    <scope>NUCLEOTIDE SEQUENCE</scope>
    <source>
        <strain evidence="1">ATCC30299</strain>
    </source>
</reference>